<gene>
    <name evidence="1" type="ORF">B5G36_09365</name>
</gene>
<dbReference type="RefSeq" id="WP_087367973.1">
    <property type="nucleotide sequence ID" value="NZ_CP027644.1"/>
</dbReference>
<comment type="caution">
    <text evidence="1">The sequence shown here is derived from an EMBL/GenBank/DDBJ whole genome shotgun (WGS) entry which is preliminary data.</text>
</comment>
<evidence type="ECO:0000313" key="1">
    <source>
        <dbReference type="EMBL" id="OUN17185.1"/>
    </source>
</evidence>
<protein>
    <recommendedName>
        <fullName evidence="3">Glycosyltransferase stabilizing protein GtfB</fullName>
    </recommendedName>
</protein>
<dbReference type="Proteomes" id="UP000196255">
    <property type="component" value="Unassembled WGS sequence"/>
</dbReference>
<dbReference type="GeneID" id="89464789"/>
<accession>A0AB36MF90</accession>
<dbReference type="AlphaFoldDB" id="A0AB36MF90"/>
<evidence type="ECO:0000313" key="2">
    <source>
        <dbReference type="Proteomes" id="UP000196255"/>
    </source>
</evidence>
<name>A0AB36MF90_9LACO</name>
<organism evidence="1 2">
    <name type="scientific">Ligilactobacillus salivarius</name>
    <dbReference type="NCBI Taxonomy" id="1624"/>
    <lineage>
        <taxon>Bacteria</taxon>
        <taxon>Bacillati</taxon>
        <taxon>Bacillota</taxon>
        <taxon>Bacilli</taxon>
        <taxon>Lactobacillales</taxon>
        <taxon>Lactobacillaceae</taxon>
        <taxon>Ligilactobacillus</taxon>
    </lineage>
</organism>
<proteinExistence type="predicted"/>
<sequence>MEKIVLLDDNQEIEDQLQTFKYLDCLSDVMLLRVRGFFDDGITSIFDDLIYDTEKARMTPSLLKWNIPMPKNFNIYGDTIFTESGMARGKIVFQGTSTNGVVKAIIWLNNQGRKVRKDYYNQYGWRYMSEDFNNDKMVSRTYYSHSQKVIIMENITTNAVQFMNKEELYPDYETLVVDYWSQKGYQVDKLITNNHSIAEKLPVKAKYLLFDRENNIEKLNYLHMFPKKIWRPIAYVHTDSENLEQIENLVKTLPNIMFYISARTKMSGKLINLQLHRNVILFYGLSNIEEKSKELLDEASIYLDINHDFYDEKLDMVKKAYFANNLIMTFDNVRHRPELVLDKNIYKSHEFENLTTYIENIASGKIDYQEELRQQKKLVNKNISEWKQVVK</sequence>
<reference evidence="2" key="1">
    <citation type="submission" date="2017-04" db="EMBL/GenBank/DDBJ databases">
        <title>Function of individual gut microbiota members based on whole genome sequencing of pure cultures obtained from chicken caecum.</title>
        <authorList>
            <person name="Medvecky M."/>
            <person name="Cejkova D."/>
            <person name="Polansky O."/>
            <person name="Karasova D."/>
            <person name="Kubasova T."/>
            <person name="Cizek A."/>
            <person name="Rychlik I."/>
        </authorList>
    </citation>
    <scope>NUCLEOTIDE SEQUENCE [LARGE SCALE GENOMIC DNA]</scope>
    <source>
        <strain evidence="2">An84</strain>
    </source>
</reference>
<dbReference type="EMBL" id="NFHF01000030">
    <property type="protein sequence ID" value="OUN17185.1"/>
    <property type="molecule type" value="Genomic_DNA"/>
</dbReference>
<evidence type="ECO:0008006" key="3">
    <source>
        <dbReference type="Google" id="ProtNLM"/>
    </source>
</evidence>